<comment type="similarity">
    <text evidence="1">Belongs to the HicA mRNA interferase family.</text>
</comment>
<dbReference type="Pfam" id="PF07927">
    <property type="entry name" value="HicA_toxin"/>
    <property type="match status" value="1"/>
</dbReference>
<protein>
    <submittedName>
        <fullName evidence="8">YcfA family protein</fullName>
    </submittedName>
</protein>
<dbReference type="InterPro" id="IPR012933">
    <property type="entry name" value="HicA_mRNA_interferase"/>
</dbReference>
<dbReference type="EMBL" id="LBVC01000007">
    <property type="protein sequence ID" value="KKQ78934.1"/>
    <property type="molecule type" value="Genomic_DNA"/>
</dbReference>
<dbReference type="GO" id="GO:0004519">
    <property type="term" value="F:endonuclease activity"/>
    <property type="evidence" value="ECO:0007669"/>
    <property type="project" value="UniProtKB-KW"/>
</dbReference>
<keyword evidence="3" id="KW-0540">Nuclease</keyword>
<comment type="caution">
    <text evidence="8">The sequence shown here is derived from an EMBL/GenBank/DDBJ whole genome shotgun (WGS) entry which is preliminary data.</text>
</comment>
<gene>
    <name evidence="8" type="ORF">US99_C0007G0002</name>
</gene>
<dbReference type="PATRIC" id="fig|1618432.3.peg.107"/>
<dbReference type="SUPFAM" id="SSF54786">
    <property type="entry name" value="YcfA/nrd intein domain"/>
    <property type="match status" value="1"/>
</dbReference>
<dbReference type="AlphaFoldDB" id="A0A0G0MZ77"/>
<keyword evidence="7" id="KW-0346">Stress response</keyword>
<keyword evidence="2" id="KW-1277">Toxin-antitoxin system</keyword>
<dbReference type="InterPro" id="IPR038570">
    <property type="entry name" value="HicA_sf"/>
</dbReference>
<keyword evidence="5" id="KW-0378">Hydrolase</keyword>
<dbReference type="GO" id="GO:0003729">
    <property type="term" value="F:mRNA binding"/>
    <property type="evidence" value="ECO:0007669"/>
    <property type="project" value="InterPro"/>
</dbReference>
<evidence type="ECO:0000256" key="4">
    <source>
        <dbReference type="ARBA" id="ARBA00022759"/>
    </source>
</evidence>
<evidence type="ECO:0000313" key="8">
    <source>
        <dbReference type="EMBL" id="KKQ78934.1"/>
    </source>
</evidence>
<accession>A0A0G0MZ77</accession>
<dbReference type="GO" id="GO:0016787">
    <property type="term" value="F:hydrolase activity"/>
    <property type="evidence" value="ECO:0007669"/>
    <property type="project" value="UniProtKB-KW"/>
</dbReference>
<evidence type="ECO:0000256" key="7">
    <source>
        <dbReference type="ARBA" id="ARBA00023016"/>
    </source>
</evidence>
<evidence type="ECO:0000313" key="9">
    <source>
        <dbReference type="Proteomes" id="UP000034324"/>
    </source>
</evidence>
<evidence type="ECO:0000256" key="5">
    <source>
        <dbReference type="ARBA" id="ARBA00022801"/>
    </source>
</evidence>
<dbReference type="Proteomes" id="UP000034324">
    <property type="component" value="Unassembled WGS sequence"/>
</dbReference>
<sequence length="65" mass="7691">MKSVKPRQIIKVLENRDFRFIRQKGSHRLYRKGSLRVTVPYHNKDLKPGTLRSILKQSGLTEEEI</sequence>
<evidence type="ECO:0000256" key="3">
    <source>
        <dbReference type="ARBA" id="ARBA00022722"/>
    </source>
</evidence>
<evidence type="ECO:0000256" key="2">
    <source>
        <dbReference type="ARBA" id="ARBA00022649"/>
    </source>
</evidence>
<name>A0A0G0MZ77_9BACT</name>
<organism evidence="8 9">
    <name type="scientific">Candidatus Daviesbacteria bacterium GW2011_GWF2_38_6</name>
    <dbReference type="NCBI Taxonomy" id="1618432"/>
    <lineage>
        <taxon>Bacteria</taxon>
        <taxon>Candidatus Daviesiibacteriota</taxon>
    </lineage>
</organism>
<proteinExistence type="inferred from homology"/>
<evidence type="ECO:0000256" key="1">
    <source>
        <dbReference type="ARBA" id="ARBA00006620"/>
    </source>
</evidence>
<reference evidence="8 9" key="1">
    <citation type="journal article" date="2015" name="Nature">
        <title>rRNA introns, odd ribosomes, and small enigmatic genomes across a large radiation of phyla.</title>
        <authorList>
            <person name="Brown C.T."/>
            <person name="Hug L.A."/>
            <person name="Thomas B.C."/>
            <person name="Sharon I."/>
            <person name="Castelle C.J."/>
            <person name="Singh A."/>
            <person name="Wilkins M.J."/>
            <person name="Williams K.H."/>
            <person name="Banfield J.F."/>
        </authorList>
    </citation>
    <scope>NUCLEOTIDE SEQUENCE [LARGE SCALE GENOMIC DNA]</scope>
</reference>
<dbReference type="Gene3D" id="3.30.920.30">
    <property type="entry name" value="Hypothetical protein"/>
    <property type="match status" value="1"/>
</dbReference>
<evidence type="ECO:0000256" key="6">
    <source>
        <dbReference type="ARBA" id="ARBA00022884"/>
    </source>
</evidence>
<keyword evidence="6" id="KW-0694">RNA-binding</keyword>
<keyword evidence="4" id="KW-0255">Endonuclease</keyword>